<evidence type="ECO:0000256" key="2">
    <source>
        <dbReference type="ARBA" id="ARBA00022692"/>
    </source>
</evidence>
<organism evidence="7 8">
    <name type="scientific">Chloropicon roscoffensis</name>
    <dbReference type="NCBI Taxonomy" id="1461544"/>
    <lineage>
        <taxon>Eukaryota</taxon>
        <taxon>Viridiplantae</taxon>
        <taxon>Chlorophyta</taxon>
        <taxon>Chloropicophyceae</taxon>
        <taxon>Chloropicales</taxon>
        <taxon>Chloropicaceae</taxon>
        <taxon>Chloropicon</taxon>
    </lineage>
</organism>
<accession>A0AAX4P119</accession>
<dbReference type="GO" id="GO:0016020">
    <property type="term" value="C:membrane"/>
    <property type="evidence" value="ECO:0007669"/>
    <property type="project" value="UniProtKB-SubCell"/>
</dbReference>
<keyword evidence="8" id="KW-1185">Reference proteome</keyword>
<name>A0AAX4P119_9CHLO</name>
<evidence type="ECO:0000256" key="5">
    <source>
        <dbReference type="SAM" id="Phobius"/>
    </source>
</evidence>
<dbReference type="EMBL" id="CP151502">
    <property type="protein sequence ID" value="WZN59982.1"/>
    <property type="molecule type" value="Genomic_DNA"/>
</dbReference>
<feature type="transmembrane region" description="Helical" evidence="5">
    <location>
        <begin position="309"/>
        <end position="328"/>
    </location>
</feature>
<evidence type="ECO:0000259" key="6">
    <source>
        <dbReference type="Pfam" id="PF03151"/>
    </source>
</evidence>
<feature type="transmembrane region" description="Helical" evidence="5">
    <location>
        <begin position="119"/>
        <end position="140"/>
    </location>
</feature>
<evidence type="ECO:0000313" key="7">
    <source>
        <dbReference type="EMBL" id="WZN59982.1"/>
    </source>
</evidence>
<dbReference type="Proteomes" id="UP001472866">
    <property type="component" value="Chromosome 02"/>
</dbReference>
<protein>
    <submittedName>
        <fullName evidence="7">Triose phosphate translocator</fullName>
    </submittedName>
</protein>
<comment type="subcellular location">
    <subcellularLocation>
        <location evidence="1">Membrane</location>
        <topology evidence="1">Multi-pass membrane protein</topology>
    </subcellularLocation>
</comment>
<proteinExistence type="predicted"/>
<evidence type="ECO:0000256" key="3">
    <source>
        <dbReference type="ARBA" id="ARBA00022989"/>
    </source>
</evidence>
<dbReference type="PANTHER" id="PTHR11132">
    <property type="entry name" value="SOLUTE CARRIER FAMILY 35"/>
    <property type="match status" value="1"/>
</dbReference>
<feature type="transmembrane region" description="Helical" evidence="5">
    <location>
        <begin position="207"/>
        <end position="227"/>
    </location>
</feature>
<keyword evidence="2 5" id="KW-0812">Transmembrane</keyword>
<feature type="transmembrane region" description="Helical" evidence="5">
    <location>
        <begin position="348"/>
        <end position="381"/>
    </location>
</feature>
<dbReference type="SUPFAM" id="SSF103481">
    <property type="entry name" value="Multidrug resistance efflux transporter EmrE"/>
    <property type="match status" value="1"/>
</dbReference>
<evidence type="ECO:0000313" key="8">
    <source>
        <dbReference type="Proteomes" id="UP001472866"/>
    </source>
</evidence>
<reference evidence="7 8" key="1">
    <citation type="submission" date="2024-03" db="EMBL/GenBank/DDBJ databases">
        <title>Complete genome sequence of the green alga Chloropicon roscoffensis RCC1871.</title>
        <authorList>
            <person name="Lemieux C."/>
            <person name="Pombert J.-F."/>
            <person name="Otis C."/>
            <person name="Turmel M."/>
        </authorList>
    </citation>
    <scope>NUCLEOTIDE SEQUENCE [LARGE SCALE GENOMIC DNA]</scope>
    <source>
        <strain evidence="7 8">RCC1871</strain>
    </source>
</reference>
<dbReference type="AlphaFoldDB" id="A0AAX4P119"/>
<dbReference type="InterPro" id="IPR050186">
    <property type="entry name" value="TPT_transporter"/>
</dbReference>
<evidence type="ECO:0000256" key="1">
    <source>
        <dbReference type="ARBA" id="ARBA00004141"/>
    </source>
</evidence>
<dbReference type="InterPro" id="IPR037185">
    <property type="entry name" value="EmrE-like"/>
</dbReference>
<feature type="transmembrane region" description="Helical" evidence="5">
    <location>
        <begin position="166"/>
        <end position="187"/>
    </location>
</feature>
<feature type="transmembrane region" description="Helical" evidence="5">
    <location>
        <begin position="269"/>
        <end position="288"/>
    </location>
</feature>
<feature type="transmembrane region" description="Helical" evidence="5">
    <location>
        <begin position="234"/>
        <end position="253"/>
    </location>
</feature>
<keyword evidence="4 5" id="KW-0472">Membrane</keyword>
<feature type="domain" description="Sugar phosphate transporter" evidence="6">
    <location>
        <begin position="91"/>
        <end position="380"/>
    </location>
</feature>
<feature type="transmembrane region" description="Helical" evidence="5">
    <location>
        <begin position="88"/>
        <end position="107"/>
    </location>
</feature>
<dbReference type="Pfam" id="PF03151">
    <property type="entry name" value="TPT"/>
    <property type="match status" value="1"/>
</dbReference>
<evidence type="ECO:0000256" key="4">
    <source>
        <dbReference type="ARBA" id="ARBA00023136"/>
    </source>
</evidence>
<dbReference type="InterPro" id="IPR004853">
    <property type="entry name" value="Sugar_P_trans_dom"/>
</dbReference>
<keyword evidence="3 5" id="KW-1133">Transmembrane helix</keyword>
<sequence>MNAASGLGMASRSTPRFSAALRTNERCSRARLRVSSLLHRHASRSARGLSEASLTTRRGTAAATRKSVACAASSTADSGSKGDLSNNFVTAGYIALWYAVNVCFNLTNKTLYKSFPFPWTVSTVHVIVGSIYCLVCYALGFKKASFGRPITGEELKKISGPASMHAFGHIAANLSFAAVAISLTHTVKTLEPAFSAVLQWSILGTPTPLPVLGSLVPIIFGVGMVCASELSFNWLGFLSAMFSNLTFGFRAVLSKKTMSDVKDLGSTALYAYTTVISVVLCAPLALIMEGQALPAGVQAAVAKLGWAKFSTYLFSVGLFYHLYNQFAFNTLQRVNPVSHGVCNVVKRIIIIGSSVVFFGNVLTTKTILGTVIALAGTALYTELQSKRKHG</sequence>
<gene>
    <name evidence="7" type="ORF">HKI87_02g15100</name>
</gene>